<dbReference type="NCBIfam" id="TIGR01988">
    <property type="entry name" value="Ubi-OHases"/>
    <property type="match status" value="1"/>
</dbReference>
<dbReference type="PRINTS" id="PR00420">
    <property type="entry name" value="RNGMNOXGNASE"/>
</dbReference>
<accession>A0A1V4B3K8</accession>
<dbReference type="STRING" id="733.B0186_00985"/>
<evidence type="ECO:0000313" key="11">
    <source>
        <dbReference type="Proteomes" id="UP000254329"/>
    </source>
</evidence>
<dbReference type="InterPro" id="IPR002938">
    <property type="entry name" value="FAD-bd"/>
</dbReference>
<dbReference type="PROSITE" id="PS51257">
    <property type="entry name" value="PROKAR_LIPOPROTEIN"/>
    <property type="match status" value="1"/>
</dbReference>
<comment type="subunit">
    <text evidence="8">Component of the Ubi complex metabolon, which regroups five ubiquinone biosynthesis proteins (UbiE, UbiF, UbiG, UbiH and UbiI) and two accessory factors (UbiK and the lipid-binding protein UbiJ).</text>
</comment>
<evidence type="ECO:0000256" key="2">
    <source>
        <dbReference type="ARBA" id="ARBA00004749"/>
    </source>
</evidence>
<dbReference type="GO" id="GO:0006744">
    <property type="term" value="P:ubiquinone biosynthetic process"/>
    <property type="evidence" value="ECO:0007669"/>
    <property type="project" value="UniProtKB-UniPathway"/>
</dbReference>
<evidence type="ECO:0000256" key="4">
    <source>
        <dbReference type="ARBA" id="ARBA00022630"/>
    </source>
</evidence>
<dbReference type="Proteomes" id="UP000254329">
    <property type="component" value="Unassembled WGS sequence"/>
</dbReference>
<dbReference type="PANTHER" id="PTHR43876">
    <property type="entry name" value="UBIQUINONE BIOSYNTHESIS MONOOXYGENASE COQ6, MITOCHONDRIAL"/>
    <property type="match status" value="1"/>
</dbReference>
<dbReference type="Gene3D" id="3.50.50.60">
    <property type="entry name" value="FAD/NAD(P)-binding domain"/>
    <property type="match status" value="2"/>
</dbReference>
<comment type="cofactor">
    <cofactor evidence="1">
        <name>FAD</name>
        <dbReference type="ChEBI" id="CHEBI:57692"/>
    </cofactor>
</comment>
<dbReference type="FunFam" id="3.50.50.60:FF:000021">
    <property type="entry name" value="Ubiquinone biosynthesis monooxygenase COQ6"/>
    <property type="match status" value="1"/>
</dbReference>
<keyword evidence="6 10" id="KW-0560">Oxidoreductase</keyword>
<dbReference type="Pfam" id="PF01494">
    <property type="entry name" value="FAD_binding_3"/>
    <property type="match status" value="1"/>
</dbReference>
<dbReference type="SUPFAM" id="SSF51905">
    <property type="entry name" value="FAD/NAD(P)-binding domain"/>
    <property type="match status" value="1"/>
</dbReference>
<evidence type="ECO:0000256" key="3">
    <source>
        <dbReference type="ARBA" id="ARBA00005349"/>
    </source>
</evidence>
<evidence type="ECO:0000256" key="6">
    <source>
        <dbReference type="ARBA" id="ARBA00023002"/>
    </source>
</evidence>
<evidence type="ECO:0000313" key="10">
    <source>
        <dbReference type="EMBL" id="STO60418.1"/>
    </source>
</evidence>
<reference evidence="10 11" key="1">
    <citation type="submission" date="2018-06" db="EMBL/GenBank/DDBJ databases">
        <authorList>
            <consortium name="Pathogen Informatics"/>
            <person name="Doyle S."/>
        </authorList>
    </citation>
    <scope>NUCLEOTIDE SEQUENCE [LARGE SCALE GENOMIC DNA]</scope>
    <source>
        <strain evidence="10 11">NCTC1659</strain>
    </source>
</reference>
<dbReference type="PANTHER" id="PTHR43876:SF10">
    <property type="entry name" value="3-DEMETHOXYUBIQUINOL 3-HYDROXYLASE"/>
    <property type="match status" value="1"/>
</dbReference>
<gene>
    <name evidence="10" type="primary">ubiF</name>
    <name evidence="10" type="ORF">NCTC1659_01707</name>
</gene>
<dbReference type="RefSeq" id="WP_078217521.1">
    <property type="nucleotide sequence ID" value="NZ_MUXZ01000004.1"/>
</dbReference>
<dbReference type="GO" id="GO:0008682">
    <property type="term" value="F:3-demethoxyubiquinol 3-hydroxylase activity"/>
    <property type="evidence" value="ECO:0007669"/>
    <property type="project" value="TreeGrafter"/>
</dbReference>
<keyword evidence="4" id="KW-0285">Flavoprotein</keyword>
<dbReference type="AlphaFoldDB" id="A0A1V4B3K8"/>
<dbReference type="EC" id="1.14.13.-" evidence="10"/>
<comment type="similarity">
    <text evidence="3">Belongs to the UbiH/COQ6 family.</text>
</comment>
<feature type="domain" description="FAD-binding" evidence="9">
    <location>
        <begin position="4"/>
        <end position="337"/>
    </location>
</feature>
<evidence type="ECO:0000256" key="8">
    <source>
        <dbReference type="ARBA" id="ARBA00065734"/>
    </source>
</evidence>
<evidence type="ECO:0000259" key="9">
    <source>
        <dbReference type="Pfam" id="PF01494"/>
    </source>
</evidence>
<dbReference type="UniPathway" id="UPA00232"/>
<evidence type="ECO:0000256" key="7">
    <source>
        <dbReference type="ARBA" id="ARBA00023033"/>
    </source>
</evidence>
<organism evidence="10 11">
    <name type="scientific">Canicola haemoglobinophilus</name>
    <dbReference type="NCBI Taxonomy" id="733"/>
    <lineage>
        <taxon>Bacteria</taxon>
        <taxon>Pseudomonadati</taxon>
        <taxon>Pseudomonadota</taxon>
        <taxon>Gammaproteobacteria</taxon>
        <taxon>Pasteurellales</taxon>
        <taxon>Pasteurellaceae</taxon>
        <taxon>Canicola</taxon>
    </lineage>
</organism>
<proteinExistence type="inferred from homology"/>
<dbReference type="InterPro" id="IPR036188">
    <property type="entry name" value="FAD/NAD-bd_sf"/>
</dbReference>
<sequence length="388" mass="43604">MQKDIIVVGGGMIGAACASGLGSLGLQVHVIEHQALPLFDPTSDYDIRISAISAASVNLLKDLQAWQHIEKMRICPYRGLETWEIEGFATKFHSQDLQLPELGFMVENNLIQLGLWQTFSSFPNITTSLGNTITHVEKCGKNWRIFLSNGESYQAPLIIAADGANSQLRQIAGIGLTGWQYRQDCMLILVDTEQEQQDITWQQFYPTGPRALLPLLDKQACLVWYDSPQKIRELKQLTNEKLAKEIHQSFPQRLGNIKVQKAASFALTRRHAQDYFKQGIVLVGDAAHTINPLAGQGVNLGFKDVKVLLEVIKSAVQNNEDFSEDKVLQRYQNRRKPDNLLMQTGMDVFYKTFKEEILPLKIARNLALLSADKITPLKKQALKYALGL</sequence>
<dbReference type="GO" id="GO:0071949">
    <property type="term" value="F:FAD binding"/>
    <property type="evidence" value="ECO:0007669"/>
    <property type="project" value="InterPro"/>
</dbReference>
<dbReference type="EMBL" id="UGHF01000001">
    <property type="protein sequence ID" value="STO60418.1"/>
    <property type="molecule type" value="Genomic_DNA"/>
</dbReference>
<dbReference type="InterPro" id="IPR010971">
    <property type="entry name" value="UbiH/COQ6"/>
</dbReference>
<evidence type="ECO:0000256" key="5">
    <source>
        <dbReference type="ARBA" id="ARBA00022827"/>
    </source>
</evidence>
<keyword evidence="5" id="KW-0274">FAD</keyword>
<keyword evidence="7" id="KW-0503">Monooxygenase</keyword>
<protein>
    <submittedName>
        <fullName evidence="10">2-octaprenyl-3-methyl-6-methoxy-1,4-benzoquinol hydroxylase</fullName>
        <ecNumber evidence="10">1.14.13.-</ecNumber>
    </submittedName>
</protein>
<evidence type="ECO:0000256" key="1">
    <source>
        <dbReference type="ARBA" id="ARBA00001974"/>
    </source>
</evidence>
<comment type="pathway">
    <text evidence="2">Cofactor biosynthesis; ubiquinone biosynthesis.</text>
</comment>
<dbReference type="InterPro" id="IPR051205">
    <property type="entry name" value="UbiH/COQ6_monooxygenase"/>
</dbReference>
<dbReference type="GO" id="GO:0110142">
    <property type="term" value="C:ubiquinone biosynthesis complex"/>
    <property type="evidence" value="ECO:0007669"/>
    <property type="project" value="UniProtKB-ARBA"/>
</dbReference>
<name>A0A1V4B3K8_9PAST</name>
<keyword evidence="11" id="KW-1185">Reference proteome</keyword>